<sequence length="96" mass="10559">MTLKHLRIIAIIEGTTLILLLLVAMPLKYKFDMPIAVSMIGPIHGIAFLVYVGALMTALLSGLINSIQLIIGAVAAFIPFGSFIFERFMLKEQVRV</sequence>
<keyword evidence="3 6" id="KW-0812">Transmembrane</keyword>
<dbReference type="AlphaFoldDB" id="A0A6S6T4J4"/>
<evidence type="ECO:0000256" key="3">
    <source>
        <dbReference type="ARBA" id="ARBA00022692"/>
    </source>
</evidence>
<accession>A0A6S6T4J4</accession>
<evidence type="ECO:0000256" key="5">
    <source>
        <dbReference type="ARBA" id="ARBA00023136"/>
    </source>
</evidence>
<keyword evidence="2" id="KW-1003">Cell membrane</keyword>
<evidence type="ECO:0000256" key="6">
    <source>
        <dbReference type="SAM" id="Phobius"/>
    </source>
</evidence>
<feature type="domain" description="DUF3817" evidence="7">
    <location>
        <begin position="3"/>
        <end position="89"/>
    </location>
</feature>
<dbReference type="GO" id="GO:0005886">
    <property type="term" value="C:plasma membrane"/>
    <property type="evidence" value="ECO:0007669"/>
    <property type="project" value="UniProtKB-SubCell"/>
</dbReference>
<dbReference type="PANTHER" id="PTHR40077:SF1">
    <property type="entry name" value="MEMBRANE PROTEIN"/>
    <property type="match status" value="1"/>
</dbReference>
<protein>
    <recommendedName>
        <fullName evidence="7">DUF3817 domain-containing protein</fullName>
    </recommendedName>
</protein>
<feature type="transmembrane region" description="Helical" evidence="6">
    <location>
        <begin position="66"/>
        <end position="85"/>
    </location>
</feature>
<comment type="subcellular location">
    <subcellularLocation>
        <location evidence="1">Cell membrane</location>
        <topology evidence="1">Multi-pass membrane protein</topology>
    </subcellularLocation>
</comment>
<feature type="transmembrane region" description="Helical" evidence="6">
    <location>
        <begin position="39"/>
        <end position="60"/>
    </location>
</feature>
<organism evidence="8">
    <name type="scientific">uncultured Thiotrichaceae bacterium</name>
    <dbReference type="NCBI Taxonomy" id="298394"/>
    <lineage>
        <taxon>Bacteria</taxon>
        <taxon>Pseudomonadati</taxon>
        <taxon>Pseudomonadota</taxon>
        <taxon>Gammaproteobacteria</taxon>
        <taxon>Thiotrichales</taxon>
        <taxon>Thiotrichaceae</taxon>
        <taxon>environmental samples</taxon>
    </lineage>
</organism>
<evidence type="ECO:0000313" key="8">
    <source>
        <dbReference type="EMBL" id="CAA6814163.1"/>
    </source>
</evidence>
<proteinExistence type="predicted"/>
<evidence type="ECO:0000256" key="4">
    <source>
        <dbReference type="ARBA" id="ARBA00022989"/>
    </source>
</evidence>
<reference evidence="8" key="1">
    <citation type="submission" date="2020-01" db="EMBL/GenBank/DDBJ databases">
        <authorList>
            <person name="Meier V. D."/>
            <person name="Meier V D."/>
        </authorList>
    </citation>
    <scope>NUCLEOTIDE SEQUENCE</scope>
    <source>
        <strain evidence="8">HLG_WM_MAG_07</strain>
    </source>
</reference>
<dbReference type="NCBIfam" id="TIGR03954">
    <property type="entry name" value="integ_memb_HG"/>
    <property type="match status" value="1"/>
</dbReference>
<evidence type="ECO:0000256" key="2">
    <source>
        <dbReference type="ARBA" id="ARBA00022475"/>
    </source>
</evidence>
<evidence type="ECO:0000259" key="7">
    <source>
        <dbReference type="Pfam" id="PF12823"/>
    </source>
</evidence>
<dbReference type="InterPro" id="IPR023845">
    <property type="entry name" value="DUF3817_TM"/>
</dbReference>
<keyword evidence="5 6" id="KW-0472">Membrane</keyword>
<feature type="transmembrane region" description="Helical" evidence="6">
    <location>
        <begin position="6"/>
        <end position="27"/>
    </location>
</feature>
<keyword evidence="4 6" id="KW-1133">Transmembrane helix</keyword>
<dbReference type="Pfam" id="PF12823">
    <property type="entry name" value="DUF3817"/>
    <property type="match status" value="1"/>
</dbReference>
<dbReference type="EMBL" id="CACVAY010000065">
    <property type="protein sequence ID" value="CAA6814163.1"/>
    <property type="molecule type" value="Genomic_DNA"/>
</dbReference>
<name>A0A6S6T4J4_9GAMM</name>
<evidence type="ECO:0000256" key="1">
    <source>
        <dbReference type="ARBA" id="ARBA00004651"/>
    </source>
</evidence>
<gene>
    <name evidence="8" type="ORF">HELGO_WM39278</name>
</gene>
<dbReference type="PANTHER" id="PTHR40077">
    <property type="entry name" value="MEMBRANE PROTEIN-RELATED"/>
    <property type="match status" value="1"/>
</dbReference>